<protein>
    <recommendedName>
        <fullName evidence="4">Parvulin-like PPIase</fullName>
        <ecNumber evidence="3">5.2.1.8</ecNumber>
    </recommendedName>
    <alternativeName>
        <fullName evidence="6">Peptidyl-prolyl cis-trans isomerase plp</fullName>
    </alternativeName>
    <alternativeName>
        <fullName evidence="7">Rotamase plp</fullName>
    </alternativeName>
</protein>
<evidence type="ECO:0000256" key="9">
    <source>
        <dbReference type="SAM" id="MobiDB-lite"/>
    </source>
</evidence>
<accession>A0A067W6V4</accession>
<dbReference type="Gene3D" id="3.10.50.40">
    <property type="match status" value="1"/>
</dbReference>
<dbReference type="eggNOG" id="COG0760">
    <property type="taxonomic scope" value="Bacteria"/>
</dbReference>
<dbReference type="Proteomes" id="UP000027015">
    <property type="component" value="Unassembled WGS sequence"/>
</dbReference>
<evidence type="ECO:0000256" key="4">
    <source>
        <dbReference type="ARBA" id="ARBA00018370"/>
    </source>
</evidence>
<feature type="signal peptide" evidence="10">
    <location>
        <begin position="1"/>
        <end position="24"/>
    </location>
</feature>
<evidence type="ECO:0000256" key="1">
    <source>
        <dbReference type="ARBA" id="ARBA00000971"/>
    </source>
</evidence>
<dbReference type="InterPro" id="IPR027304">
    <property type="entry name" value="Trigger_fact/SurA_dom_sf"/>
</dbReference>
<dbReference type="EMBL" id="AHPL01000006">
    <property type="protein sequence ID" value="KEC55715.1"/>
    <property type="molecule type" value="Genomic_DNA"/>
</dbReference>
<comment type="caution">
    <text evidence="12">The sequence shown here is derived from an EMBL/GenBank/DDBJ whole genome shotgun (WGS) entry which is preliminary data.</text>
</comment>
<dbReference type="HOGENOM" id="CLU_034646_1_0_5"/>
<keyword evidence="8" id="KW-0413">Isomerase</keyword>
<evidence type="ECO:0000256" key="7">
    <source>
        <dbReference type="ARBA" id="ARBA00031484"/>
    </source>
</evidence>
<dbReference type="InterPro" id="IPR046357">
    <property type="entry name" value="PPIase_dom_sf"/>
</dbReference>
<proteinExistence type="inferred from homology"/>
<dbReference type="PANTHER" id="PTHR47245:SF2">
    <property type="entry name" value="PEPTIDYL-PROLYL CIS-TRANS ISOMERASE HP_0175-RELATED"/>
    <property type="match status" value="1"/>
</dbReference>
<keyword evidence="5 8" id="KW-0697">Rotamase</keyword>
<evidence type="ECO:0000313" key="13">
    <source>
        <dbReference type="Proteomes" id="UP000027015"/>
    </source>
</evidence>
<evidence type="ECO:0000256" key="6">
    <source>
        <dbReference type="ARBA" id="ARBA00030642"/>
    </source>
</evidence>
<gene>
    <name evidence="12" type="ORF">O9A_00493</name>
</gene>
<dbReference type="InterPro" id="IPR000297">
    <property type="entry name" value="PPIase_PpiC"/>
</dbReference>
<dbReference type="PATRIC" id="fig|1134510.3.peg.577"/>
<evidence type="ECO:0000256" key="3">
    <source>
        <dbReference type="ARBA" id="ARBA00013194"/>
    </source>
</evidence>
<feature type="chain" id="PRO_5001649761" description="Parvulin-like PPIase" evidence="10">
    <location>
        <begin position="25"/>
        <end position="317"/>
    </location>
</feature>
<dbReference type="PROSITE" id="PS50198">
    <property type="entry name" value="PPIC_PPIASE_2"/>
    <property type="match status" value="1"/>
</dbReference>
<comment type="catalytic activity">
    <reaction evidence="1">
        <text>[protein]-peptidylproline (omega=180) = [protein]-peptidylproline (omega=0)</text>
        <dbReference type="Rhea" id="RHEA:16237"/>
        <dbReference type="Rhea" id="RHEA-COMP:10747"/>
        <dbReference type="Rhea" id="RHEA-COMP:10748"/>
        <dbReference type="ChEBI" id="CHEBI:83833"/>
        <dbReference type="ChEBI" id="CHEBI:83834"/>
        <dbReference type="EC" id="5.2.1.8"/>
    </reaction>
</comment>
<dbReference type="InterPro" id="IPR050245">
    <property type="entry name" value="PrsA_foldase"/>
</dbReference>
<dbReference type="SUPFAM" id="SSF54534">
    <property type="entry name" value="FKBP-like"/>
    <property type="match status" value="1"/>
</dbReference>
<feature type="region of interest" description="Disordered" evidence="9">
    <location>
        <begin position="298"/>
        <end position="317"/>
    </location>
</feature>
<evidence type="ECO:0000259" key="11">
    <source>
        <dbReference type="PROSITE" id="PS50198"/>
    </source>
</evidence>
<evidence type="ECO:0000256" key="2">
    <source>
        <dbReference type="ARBA" id="ARBA00007656"/>
    </source>
</evidence>
<dbReference type="SUPFAM" id="SSF109998">
    <property type="entry name" value="Triger factor/SurA peptide-binding domain-like"/>
    <property type="match status" value="1"/>
</dbReference>
<keyword evidence="10" id="KW-0732">Signal</keyword>
<sequence>MKFNFITLFLTSTLLTSTSLGVMAQESVKSASNDLKTLEKASEKIVAPSHVMAVIDGKEVTAGQLDELALEINPGLARFSDEQRRITVLKAYLDMQALAKAAIKEGIDKSEAYNKRMVVMRDNVLQQLYFKQTVVDQISDADLETLYKKEVAALPKEDEVKARHILVKTKKEAEAIIKRLNKGESFEEIAKKNSTDGSAAVGGDLGYFSHGQMVKPFEDAAFGLKVGEYTKKPVESPFGWHVIKIEDRRVKQPPVFDDVKEMLRTQLIKERYQKLIADLRKKIDVKYPDPNVIKLMQSLNKNEAPLSDETSDEEETE</sequence>
<keyword evidence="13" id="KW-1185">Reference proteome</keyword>
<comment type="similarity">
    <text evidence="2">Belongs to the PpiC/parvulin rotamase family.</text>
</comment>
<evidence type="ECO:0000256" key="10">
    <source>
        <dbReference type="SAM" id="SignalP"/>
    </source>
</evidence>
<evidence type="ECO:0000313" key="12">
    <source>
        <dbReference type="EMBL" id="KEC55715.1"/>
    </source>
</evidence>
<dbReference type="STRING" id="1134510.O9A_00493"/>
<organism evidence="12 13">
    <name type="scientific">Bartonella koehlerae C-29</name>
    <dbReference type="NCBI Taxonomy" id="1134510"/>
    <lineage>
        <taxon>Bacteria</taxon>
        <taxon>Pseudomonadati</taxon>
        <taxon>Pseudomonadota</taxon>
        <taxon>Alphaproteobacteria</taxon>
        <taxon>Hyphomicrobiales</taxon>
        <taxon>Bartonellaceae</taxon>
        <taxon>Bartonella</taxon>
    </lineage>
</organism>
<evidence type="ECO:0000256" key="8">
    <source>
        <dbReference type="PROSITE-ProRule" id="PRU00278"/>
    </source>
</evidence>
<dbReference type="AlphaFoldDB" id="A0A067W6V4"/>
<dbReference type="EC" id="5.2.1.8" evidence="3"/>
<feature type="domain" description="PpiC" evidence="11">
    <location>
        <begin position="157"/>
        <end position="247"/>
    </location>
</feature>
<evidence type="ECO:0000256" key="5">
    <source>
        <dbReference type="ARBA" id="ARBA00023110"/>
    </source>
</evidence>
<dbReference type="Pfam" id="PF13616">
    <property type="entry name" value="Rotamase_3"/>
    <property type="match status" value="1"/>
</dbReference>
<reference evidence="12 13" key="1">
    <citation type="submission" date="2012-04" db="EMBL/GenBank/DDBJ databases">
        <title>The Genome Sequence of Bartonella koehlerae C-29.</title>
        <authorList>
            <consortium name="The Broad Institute Genome Sequencing Platform"/>
            <consortium name="The Broad Institute Genome Sequencing Center for Infectious Disease"/>
            <person name="Feldgarden M."/>
            <person name="Kirby J."/>
            <person name="Kosoy M."/>
            <person name="Birtles R."/>
            <person name="Probert W.S."/>
            <person name="Chiaraviglio L."/>
            <person name="Walker B."/>
            <person name="Young S.K."/>
            <person name="Zeng Q."/>
            <person name="Gargeya S."/>
            <person name="Fitzgerald M."/>
            <person name="Haas B."/>
            <person name="Abouelleil A."/>
            <person name="Alvarado L."/>
            <person name="Arachchi H.M."/>
            <person name="Berlin A.M."/>
            <person name="Chapman S.B."/>
            <person name="Goldberg J."/>
            <person name="Griggs A."/>
            <person name="Gujja S."/>
            <person name="Hansen M."/>
            <person name="Howarth C."/>
            <person name="Imamovic A."/>
            <person name="Larimer J."/>
            <person name="McCowen C."/>
            <person name="Montmayeur A."/>
            <person name="Murphy C."/>
            <person name="Neiman D."/>
            <person name="Pearson M."/>
            <person name="Priest M."/>
            <person name="Roberts A."/>
            <person name="Saif S."/>
            <person name="Shea T."/>
            <person name="Sisk P."/>
            <person name="Sykes S."/>
            <person name="Wortman J."/>
            <person name="Nusbaum C."/>
            <person name="Birren B."/>
        </authorList>
    </citation>
    <scope>NUCLEOTIDE SEQUENCE [LARGE SCALE GENOMIC DNA]</scope>
    <source>
        <strain evidence="12 13">C-29</strain>
    </source>
</reference>
<dbReference type="OrthoDB" id="14196at2"/>
<dbReference type="RefSeq" id="WP_034458443.1">
    <property type="nucleotide sequence ID" value="NZ_CADEAH010000001.1"/>
</dbReference>
<dbReference type="GO" id="GO:0003755">
    <property type="term" value="F:peptidyl-prolyl cis-trans isomerase activity"/>
    <property type="evidence" value="ECO:0007669"/>
    <property type="project" value="UniProtKB-KW"/>
</dbReference>
<name>A0A067W6V4_9HYPH</name>
<dbReference type="PANTHER" id="PTHR47245">
    <property type="entry name" value="PEPTIDYLPROLYL ISOMERASE"/>
    <property type="match status" value="1"/>
</dbReference>